<evidence type="ECO:0000256" key="6">
    <source>
        <dbReference type="ARBA" id="ARBA00022989"/>
    </source>
</evidence>
<evidence type="ECO:0000256" key="12">
    <source>
        <dbReference type="HAMAP-Rule" id="MF_01464"/>
    </source>
</evidence>
<proteinExistence type="inferred from homology"/>
<evidence type="ECO:0000313" key="14">
    <source>
        <dbReference type="EMBL" id="TCS83833.1"/>
    </source>
</evidence>
<keyword evidence="3 12" id="KW-1003">Cell membrane</keyword>
<comment type="subcellular location">
    <subcellularLocation>
        <location evidence="1 12">Cell membrane</location>
        <topology evidence="1 12">Multi-pass membrane protein</topology>
    </subcellularLocation>
</comment>
<feature type="transmembrane region" description="Helical" evidence="12">
    <location>
        <begin position="193"/>
        <end position="214"/>
    </location>
</feature>
<dbReference type="Gene3D" id="1.20.1640.10">
    <property type="entry name" value="Multidrug efflux transporter AcrB transmembrane domain"/>
    <property type="match status" value="1"/>
</dbReference>
<keyword evidence="4 12" id="KW-0812">Transmembrane</keyword>
<dbReference type="GO" id="GO:0015450">
    <property type="term" value="F:protein-transporting ATPase activity"/>
    <property type="evidence" value="ECO:0007669"/>
    <property type="project" value="InterPro"/>
</dbReference>
<dbReference type="PRINTS" id="PR01755">
    <property type="entry name" value="SECFTRNLCASE"/>
</dbReference>
<dbReference type="GO" id="GO:0065002">
    <property type="term" value="P:intracellular protein transmembrane transport"/>
    <property type="evidence" value="ECO:0007669"/>
    <property type="project" value="UniProtKB-UniRule"/>
</dbReference>
<keyword evidence="5 12" id="KW-0653">Protein transport</keyword>
<evidence type="ECO:0000256" key="10">
    <source>
        <dbReference type="ARBA" id="ARBA00060856"/>
    </source>
</evidence>
<protein>
    <recommendedName>
        <fullName evidence="12">Protein-export membrane protein SecF</fullName>
    </recommendedName>
</protein>
<comment type="subunit">
    <text evidence="12">Forms a complex with SecD. Part of the essential Sec protein translocation apparatus which comprises SecA, SecYEG and auxiliary proteins SecDF. Other proteins may also be involved.</text>
</comment>
<feature type="transmembrane region" description="Helical" evidence="12">
    <location>
        <begin position="12"/>
        <end position="34"/>
    </location>
</feature>
<evidence type="ECO:0000256" key="1">
    <source>
        <dbReference type="ARBA" id="ARBA00004651"/>
    </source>
</evidence>
<evidence type="ECO:0000256" key="3">
    <source>
        <dbReference type="ARBA" id="ARBA00022475"/>
    </source>
</evidence>
<feature type="transmembrane region" description="Helical" evidence="12">
    <location>
        <begin position="248"/>
        <end position="269"/>
    </location>
</feature>
<dbReference type="HAMAP" id="MF_01464_B">
    <property type="entry name" value="SecF_B"/>
    <property type="match status" value="1"/>
</dbReference>
<dbReference type="GO" id="GO:0006605">
    <property type="term" value="P:protein targeting"/>
    <property type="evidence" value="ECO:0007669"/>
    <property type="project" value="UniProtKB-UniRule"/>
</dbReference>
<keyword evidence="2 12" id="KW-0813">Transport</keyword>
<comment type="similarity">
    <text evidence="11">In the N-terminal section; belongs to the SecD/SecF family. SecD subfamily.</text>
</comment>
<evidence type="ECO:0000256" key="8">
    <source>
        <dbReference type="ARBA" id="ARBA00023136"/>
    </source>
</evidence>
<keyword evidence="7 12" id="KW-0811">Translocation</keyword>
<evidence type="ECO:0000256" key="7">
    <source>
        <dbReference type="ARBA" id="ARBA00023010"/>
    </source>
</evidence>
<reference evidence="14 15" key="1">
    <citation type="submission" date="2019-03" db="EMBL/GenBank/DDBJ databases">
        <title>Genomic Encyclopedia of Type Strains, Phase IV (KMG-IV): sequencing the most valuable type-strain genomes for metagenomic binning, comparative biology and taxonomic classification.</title>
        <authorList>
            <person name="Goeker M."/>
        </authorList>
    </citation>
    <scope>NUCLEOTIDE SEQUENCE [LARGE SCALE GENOMIC DNA]</scope>
    <source>
        <strain evidence="14 15">DSM 23802</strain>
    </source>
</reference>
<name>A0A4R3KLV2_9BACI</name>
<dbReference type="Proteomes" id="UP000295788">
    <property type="component" value="Unassembled WGS sequence"/>
</dbReference>
<keyword evidence="6 12" id="KW-1133">Transmembrane helix</keyword>
<organism evidence="14 15">
    <name type="scientific">Tepidibacillus fermentans</name>
    <dbReference type="NCBI Taxonomy" id="1281767"/>
    <lineage>
        <taxon>Bacteria</taxon>
        <taxon>Bacillati</taxon>
        <taxon>Bacillota</taxon>
        <taxon>Bacilli</taxon>
        <taxon>Bacillales</taxon>
        <taxon>Bacillaceae</taxon>
        <taxon>Tepidibacillus</taxon>
    </lineage>
</organism>
<dbReference type="Pfam" id="PF02355">
    <property type="entry name" value="SecD_SecF_C"/>
    <property type="match status" value="1"/>
</dbReference>
<dbReference type="NCBIfam" id="TIGR00916">
    <property type="entry name" value="2A0604s01"/>
    <property type="match status" value="1"/>
</dbReference>
<dbReference type="InterPro" id="IPR005665">
    <property type="entry name" value="SecF_bac"/>
</dbReference>
<dbReference type="GO" id="GO:0043952">
    <property type="term" value="P:protein transport by the Sec complex"/>
    <property type="evidence" value="ECO:0007669"/>
    <property type="project" value="UniProtKB-UniRule"/>
</dbReference>
<dbReference type="SUPFAM" id="SSF82866">
    <property type="entry name" value="Multidrug efflux transporter AcrB transmembrane domain"/>
    <property type="match status" value="1"/>
</dbReference>
<dbReference type="PANTHER" id="PTHR30081:SF8">
    <property type="entry name" value="PROTEIN TRANSLOCASE SUBUNIT SECF"/>
    <property type="match status" value="1"/>
</dbReference>
<accession>A0A4R3KLV2</accession>
<dbReference type="AlphaFoldDB" id="A0A4R3KLV2"/>
<dbReference type="InterPro" id="IPR048634">
    <property type="entry name" value="SecD_SecF_C"/>
</dbReference>
<dbReference type="Pfam" id="PF07549">
    <property type="entry name" value="Sec_GG"/>
    <property type="match status" value="1"/>
</dbReference>
<feature type="transmembrane region" description="Helical" evidence="12">
    <location>
        <begin position="166"/>
        <end position="187"/>
    </location>
</feature>
<evidence type="ECO:0000313" key="15">
    <source>
        <dbReference type="Proteomes" id="UP000295788"/>
    </source>
</evidence>
<comment type="function">
    <text evidence="9 12">Part of the Sec protein translocase complex. Interacts with the SecYEG preprotein conducting channel. SecDF uses the proton motive force (PMF) to complete protein translocation after the ATP-dependent function of SecA.</text>
</comment>
<dbReference type="EMBL" id="SMAB01000003">
    <property type="protein sequence ID" value="TCS83833.1"/>
    <property type="molecule type" value="Genomic_DNA"/>
</dbReference>
<dbReference type="GO" id="GO:0005886">
    <property type="term" value="C:plasma membrane"/>
    <property type="evidence" value="ECO:0007669"/>
    <property type="project" value="UniProtKB-SubCell"/>
</dbReference>
<feature type="transmembrane region" description="Helical" evidence="12">
    <location>
        <begin position="142"/>
        <end position="159"/>
    </location>
</feature>
<evidence type="ECO:0000256" key="5">
    <source>
        <dbReference type="ARBA" id="ARBA00022927"/>
    </source>
</evidence>
<comment type="similarity">
    <text evidence="12">Belongs to the SecD/SecF family. SecF subfamily.</text>
</comment>
<evidence type="ECO:0000256" key="4">
    <source>
        <dbReference type="ARBA" id="ARBA00022692"/>
    </source>
</evidence>
<keyword evidence="15" id="KW-1185">Reference proteome</keyword>
<comment type="similarity">
    <text evidence="10">In the C-terminal section; belongs to the SecD/SecF family. SecF subfamily.</text>
</comment>
<dbReference type="InterPro" id="IPR022645">
    <property type="entry name" value="SecD/SecF_bac"/>
</dbReference>
<dbReference type="PANTHER" id="PTHR30081">
    <property type="entry name" value="PROTEIN-EXPORT MEMBRANE PROTEIN SEC"/>
    <property type="match status" value="1"/>
</dbReference>
<dbReference type="NCBIfam" id="TIGR00966">
    <property type="entry name" value="transloc_SecF"/>
    <property type="match status" value="1"/>
</dbReference>
<dbReference type="InterPro" id="IPR055344">
    <property type="entry name" value="SecD_SecF_C_bact"/>
</dbReference>
<feature type="domain" description="Protein export membrane protein SecD/SecF C-terminal" evidence="13">
    <location>
        <begin position="114"/>
        <end position="299"/>
    </location>
</feature>
<evidence type="ECO:0000256" key="2">
    <source>
        <dbReference type="ARBA" id="ARBA00022448"/>
    </source>
</evidence>
<evidence type="ECO:0000256" key="11">
    <source>
        <dbReference type="ARBA" id="ARBA00061053"/>
    </source>
</evidence>
<comment type="caution">
    <text evidence="14">The sequence shown here is derived from an EMBL/GenBank/DDBJ whole genome shotgun (WGS) entry which is preliminary data.</text>
</comment>
<sequence>MNYKFEFVRHRNIFFAISGIITILGIISLLIFGLNLGIDFKSGSRLDIHIGKAFTDTEVKTLLKQAEDQAKAKGFQNVNLKPTVIRTAGNNNEIAVARFDQTVSKDVLPIIRSVFQSKYGSKVDIQESTVDPTIGRELARKAIYSVLWASLGIILYVTFRFEYRFAIAAIIALLHDAFFVITMFSIFRLEVDITFIAAILTIVGYSVNDTIVIFDRIRDNLKKANIKRMDQLEDVVNLSLNQTLSRSINTVLTVFITALALFIFGGSGIHNFSLALLFGLFTGAYSSIFIASQIWVVWKGRDFKKKRVQLKEA</sequence>
<gene>
    <name evidence="12" type="primary">secF</name>
    <name evidence="14" type="ORF">EDD72_103161</name>
</gene>
<evidence type="ECO:0000259" key="13">
    <source>
        <dbReference type="Pfam" id="PF02355"/>
    </source>
</evidence>
<feature type="transmembrane region" description="Helical" evidence="12">
    <location>
        <begin position="275"/>
        <end position="298"/>
    </location>
</feature>
<dbReference type="InterPro" id="IPR022646">
    <property type="entry name" value="SecD/SecF_CS"/>
</dbReference>
<evidence type="ECO:0000256" key="9">
    <source>
        <dbReference type="ARBA" id="ARBA00059018"/>
    </source>
</evidence>
<dbReference type="InterPro" id="IPR022813">
    <property type="entry name" value="SecD/SecF_arch_bac"/>
</dbReference>
<dbReference type="FunFam" id="1.20.1640.10:FF:000024">
    <property type="entry name" value="Multifunctional fusion protein"/>
    <property type="match status" value="1"/>
</dbReference>
<keyword evidence="8 12" id="KW-0472">Membrane</keyword>